<gene>
    <name evidence="2" type="primary">ORF36982</name>
</gene>
<feature type="compositionally biased region" description="Basic and acidic residues" evidence="1">
    <location>
        <begin position="75"/>
        <end position="84"/>
    </location>
</feature>
<accession>A0A0B6YV24</accession>
<feature type="compositionally biased region" description="Low complexity" evidence="1">
    <location>
        <begin position="128"/>
        <end position="137"/>
    </location>
</feature>
<feature type="compositionally biased region" description="Polar residues" evidence="1">
    <location>
        <begin position="27"/>
        <end position="36"/>
    </location>
</feature>
<feature type="non-terminal residue" evidence="2">
    <location>
        <position position="1"/>
    </location>
</feature>
<feature type="compositionally biased region" description="Low complexity" evidence="1">
    <location>
        <begin position="37"/>
        <end position="62"/>
    </location>
</feature>
<evidence type="ECO:0000313" key="2">
    <source>
        <dbReference type="EMBL" id="CEK59641.1"/>
    </source>
</evidence>
<evidence type="ECO:0000256" key="1">
    <source>
        <dbReference type="SAM" id="MobiDB-lite"/>
    </source>
</evidence>
<feature type="compositionally biased region" description="Low complexity" evidence="1">
    <location>
        <begin position="8"/>
        <end position="26"/>
    </location>
</feature>
<proteinExistence type="predicted"/>
<feature type="compositionally biased region" description="Basic and acidic residues" evidence="1">
    <location>
        <begin position="169"/>
        <end position="179"/>
    </location>
</feature>
<dbReference type="AlphaFoldDB" id="A0A0B6YV24"/>
<protein>
    <submittedName>
        <fullName evidence="2">Uncharacterized protein</fullName>
    </submittedName>
</protein>
<dbReference type="EMBL" id="HACG01012776">
    <property type="protein sequence ID" value="CEK59641.1"/>
    <property type="molecule type" value="Transcribed_RNA"/>
</dbReference>
<reference evidence="2" key="1">
    <citation type="submission" date="2014-12" db="EMBL/GenBank/DDBJ databases">
        <title>Insight into the proteome of Arion vulgaris.</title>
        <authorList>
            <person name="Aradska J."/>
            <person name="Bulat T."/>
            <person name="Smidak R."/>
            <person name="Sarate P."/>
            <person name="Gangsoo J."/>
            <person name="Sialana F."/>
            <person name="Bilban M."/>
            <person name="Lubec G."/>
        </authorList>
    </citation>
    <scope>NUCLEOTIDE SEQUENCE</scope>
    <source>
        <tissue evidence="2">Skin</tissue>
    </source>
</reference>
<organism evidence="2">
    <name type="scientific">Arion vulgaris</name>
    <dbReference type="NCBI Taxonomy" id="1028688"/>
    <lineage>
        <taxon>Eukaryota</taxon>
        <taxon>Metazoa</taxon>
        <taxon>Spiralia</taxon>
        <taxon>Lophotrochozoa</taxon>
        <taxon>Mollusca</taxon>
        <taxon>Gastropoda</taxon>
        <taxon>Heterobranchia</taxon>
        <taxon>Euthyneura</taxon>
        <taxon>Panpulmonata</taxon>
        <taxon>Eupulmonata</taxon>
        <taxon>Stylommatophora</taxon>
        <taxon>Helicina</taxon>
        <taxon>Arionoidea</taxon>
        <taxon>Arionidae</taxon>
        <taxon>Arion</taxon>
    </lineage>
</organism>
<feature type="compositionally biased region" description="Low complexity" evidence="1">
    <location>
        <begin position="151"/>
        <end position="162"/>
    </location>
</feature>
<sequence>SPLGVAVPQLSPLSLAGLSPGSSQLSRMSPGSQMPRLSSPTSHRMRSSPSHSSIQQQLSPPLGRSVHTGSCDGSKMAHGEDSKVKSAPRSVKRTSRLSNIIDSLRTSKEKEAAVTSQPLSELGKKGTLDTLLGSGKKSPLLESPTIPGQKSVISSSPVFSSPLGADQRSQSDRLFRDSP</sequence>
<feature type="region of interest" description="Disordered" evidence="1">
    <location>
        <begin position="1"/>
        <end position="179"/>
    </location>
</feature>
<name>A0A0B6YV24_9EUPU</name>
<feature type="non-terminal residue" evidence="2">
    <location>
        <position position="179"/>
    </location>
</feature>